<keyword evidence="2" id="KW-0067">ATP-binding</keyword>
<accession>A0ABN7P9M8</accession>
<keyword evidence="1" id="KW-0547">Nucleotide-binding</keyword>
<organism evidence="4 5">
    <name type="scientific">Timema podura</name>
    <name type="common">Walking stick</name>
    <dbReference type="NCBI Taxonomy" id="61482"/>
    <lineage>
        <taxon>Eukaryota</taxon>
        <taxon>Metazoa</taxon>
        <taxon>Ecdysozoa</taxon>
        <taxon>Arthropoda</taxon>
        <taxon>Hexapoda</taxon>
        <taxon>Insecta</taxon>
        <taxon>Pterygota</taxon>
        <taxon>Neoptera</taxon>
        <taxon>Polyneoptera</taxon>
        <taxon>Phasmatodea</taxon>
        <taxon>Timematodea</taxon>
        <taxon>Timematoidea</taxon>
        <taxon>Timematidae</taxon>
        <taxon>Timema</taxon>
    </lineage>
</organism>
<evidence type="ECO:0000256" key="3">
    <source>
        <dbReference type="SAM" id="MobiDB-lite"/>
    </source>
</evidence>
<feature type="non-terminal residue" evidence="4">
    <location>
        <position position="291"/>
    </location>
</feature>
<feature type="region of interest" description="Disordered" evidence="3">
    <location>
        <begin position="238"/>
        <end position="291"/>
    </location>
</feature>
<sequence length="291" mass="32590">MELKCKTLMKKVKSELPSQPNYTCLKGENLLVITSDHRQYINDAFATIHDYGILIVDAVHKAFSPSSCILSNHLNVIADKFISVFNEFKTSESGYRIKWKKDNFIDQSKQTIMITQLLDKTVETIASSSEEVVSSTGESLQRVQGSLKGTMGPVVSHLNMLIESTTMLHHHNPDKARASCQSQYLNLLLNLEHYVSSCQFDVMLQIGYFKVLSRLMSVLLVIFIDFITKGFRIPPELADEEGKEGKATGGMGFGDGEGETDMSKDIVSQDQLEEALPNTDEPQEKEEKPCE</sequence>
<dbReference type="PANTHER" id="PTHR48103:SF2">
    <property type="entry name" value="MIDASIN"/>
    <property type="match status" value="1"/>
</dbReference>
<evidence type="ECO:0000256" key="2">
    <source>
        <dbReference type="ARBA" id="ARBA00022840"/>
    </source>
</evidence>
<proteinExistence type="predicted"/>
<evidence type="ECO:0000256" key="1">
    <source>
        <dbReference type="ARBA" id="ARBA00022741"/>
    </source>
</evidence>
<comment type="caution">
    <text evidence="4">The sequence shown here is derived from an EMBL/GenBank/DDBJ whole genome shotgun (WGS) entry which is preliminary data.</text>
</comment>
<gene>
    <name evidence="4" type="ORF">TPAB3V08_LOCUS9118</name>
</gene>
<dbReference type="PANTHER" id="PTHR48103">
    <property type="entry name" value="MIDASIN-RELATED"/>
    <property type="match status" value="1"/>
</dbReference>
<keyword evidence="5" id="KW-1185">Reference proteome</keyword>
<evidence type="ECO:0000313" key="4">
    <source>
        <dbReference type="EMBL" id="CAG2062165.1"/>
    </source>
</evidence>
<evidence type="ECO:0000313" key="5">
    <source>
        <dbReference type="Proteomes" id="UP001153148"/>
    </source>
</evidence>
<reference evidence="4" key="1">
    <citation type="submission" date="2021-03" db="EMBL/GenBank/DDBJ databases">
        <authorList>
            <person name="Tran Van P."/>
        </authorList>
    </citation>
    <scope>NUCLEOTIDE SEQUENCE</scope>
</reference>
<dbReference type="EMBL" id="CAJPIN010018938">
    <property type="protein sequence ID" value="CAG2062165.1"/>
    <property type="molecule type" value="Genomic_DNA"/>
</dbReference>
<dbReference type="Proteomes" id="UP001153148">
    <property type="component" value="Unassembled WGS sequence"/>
</dbReference>
<name>A0ABN7P9M8_TIMPD</name>
<protein>
    <submittedName>
        <fullName evidence="4">Uncharacterized protein</fullName>
    </submittedName>
</protein>